<dbReference type="Gene3D" id="1.20.5.170">
    <property type="match status" value="1"/>
</dbReference>
<dbReference type="SUPFAM" id="SSF58100">
    <property type="entry name" value="Bacterial hemolysins"/>
    <property type="match status" value="1"/>
</dbReference>
<protein>
    <submittedName>
        <fullName evidence="2">Uncharacterized protein</fullName>
    </submittedName>
</protein>
<dbReference type="RefSeq" id="WP_020428604.1">
    <property type="nucleotide sequence ID" value="NZ_AGBD01000686.1"/>
</dbReference>
<dbReference type="AlphaFoldDB" id="A0A0E4CYY5"/>
<evidence type="ECO:0000313" key="3">
    <source>
        <dbReference type="Proteomes" id="UP000033163"/>
    </source>
</evidence>
<sequence length="125" mass="14046">MSDPVLQQILTALTGVQTDLNEMRTEFSEMKSEISGMKSEISGMKSEISEIRTEINEMKTEIASIKEDTRLIPLIQQAVSEVNAEVIATRDTIGRIEETLRGHDVTLDLLSRRSIDQEAALKRIK</sequence>
<dbReference type="HOGENOM" id="CLU_171053_0_0_9"/>
<accession>A0A0E4CYY5</accession>
<dbReference type="Proteomes" id="UP000033163">
    <property type="component" value="Chromosome I"/>
</dbReference>
<dbReference type="STRING" id="483937.AMQ84_18240"/>
<organism evidence="2 3">
    <name type="scientific">Paenibacillus riograndensis SBR5</name>
    <dbReference type="NCBI Taxonomy" id="1073571"/>
    <lineage>
        <taxon>Bacteria</taxon>
        <taxon>Bacillati</taxon>
        <taxon>Bacillota</taxon>
        <taxon>Bacilli</taxon>
        <taxon>Bacillales</taxon>
        <taxon>Paenibacillaceae</taxon>
        <taxon>Paenibacillus</taxon>
        <taxon>Paenibacillus sonchi group</taxon>
    </lineage>
</organism>
<dbReference type="EMBL" id="LN831776">
    <property type="protein sequence ID" value="CQR57945.1"/>
    <property type="molecule type" value="Genomic_DNA"/>
</dbReference>
<proteinExistence type="predicted"/>
<keyword evidence="1" id="KW-0175">Coiled coil</keyword>
<gene>
    <name evidence="2" type="ORF">PRIO_5558</name>
</gene>
<evidence type="ECO:0000256" key="1">
    <source>
        <dbReference type="SAM" id="Coils"/>
    </source>
</evidence>
<dbReference type="KEGG" id="pri:PRIO_5558"/>
<evidence type="ECO:0000313" key="2">
    <source>
        <dbReference type="EMBL" id="CQR57945.1"/>
    </source>
</evidence>
<reference evidence="3" key="1">
    <citation type="submission" date="2015-03" db="EMBL/GenBank/DDBJ databases">
        <authorList>
            <person name="Wibberg D."/>
        </authorList>
    </citation>
    <scope>NUCLEOTIDE SEQUENCE [LARGE SCALE GENOMIC DNA]</scope>
</reference>
<feature type="coiled-coil region" evidence="1">
    <location>
        <begin position="20"/>
        <end position="68"/>
    </location>
</feature>
<name>A0A0E4CYY5_9BACL</name>
<dbReference type="PATRIC" id="fig|1073571.4.peg.5959"/>